<feature type="region of interest" description="Disordered" evidence="1">
    <location>
        <begin position="131"/>
        <end position="163"/>
    </location>
</feature>
<feature type="domain" description="Metallo-beta-lactamase" evidence="2">
    <location>
        <begin position="18"/>
        <end position="83"/>
    </location>
</feature>
<dbReference type="AlphaFoldDB" id="A0A2W7IQX1"/>
<comment type="caution">
    <text evidence="3">The sequence shown here is derived from an EMBL/GenBank/DDBJ whole genome shotgun (WGS) entry which is preliminary data.</text>
</comment>
<dbReference type="Proteomes" id="UP000249688">
    <property type="component" value="Unassembled WGS sequence"/>
</dbReference>
<dbReference type="EMBL" id="QKYU01000020">
    <property type="protein sequence ID" value="PZW41847.1"/>
    <property type="molecule type" value="Genomic_DNA"/>
</dbReference>
<evidence type="ECO:0000256" key="1">
    <source>
        <dbReference type="SAM" id="MobiDB-lite"/>
    </source>
</evidence>
<dbReference type="Pfam" id="PF00753">
    <property type="entry name" value="Lactamase_B"/>
    <property type="match status" value="1"/>
</dbReference>
<dbReference type="InterPro" id="IPR001279">
    <property type="entry name" value="Metallo-B-lactamas"/>
</dbReference>
<name>A0A2W7IQX1_9PROT</name>
<reference evidence="3 4" key="1">
    <citation type="submission" date="2018-06" db="EMBL/GenBank/DDBJ databases">
        <title>Genomic Encyclopedia of Archaeal and Bacterial Type Strains, Phase II (KMG-II): from individual species to whole genera.</title>
        <authorList>
            <person name="Goeker M."/>
        </authorList>
    </citation>
    <scope>NUCLEOTIDE SEQUENCE [LARGE SCALE GENOMIC DNA]</scope>
    <source>
        <strain evidence="3 4">DSM 24525</strain>
    </source>
</reference>
<dbReference type="InterPro" id="IPR052159">
    <property type="entry name" value="Competence_DNA_uptake"/>
</dbReference>
<dbReference type="PANTHER" id="PTHR30619:SF1">
    <property type="entry name" value="RECOMBINATION PROTEIN 2"/>
    <property type="match status" value="1"/>
</dbReference>
<dbReference type="InterPro" id="IPR036866">
    <property type="entry name" value="RibonucZ/Hydroxyglut_hydro"/>
</dbReference>
<keyword evidence="4" id="KW-1185">Reference proteome</keyword>
<organism evidence="3 4">
    <name type="scientific">Humitalea rosea</name>
    <dbReference type="NCBI Taxonomy" id="990373"/>
    <lineage>
        <taxon>Bacteria</taxon>
        <taxon>Pseudomonadati</taxon>
        <taxon>Pseudomonadota</taxon>
        <taxon>Alphaproteobacteria</taxon>
        <taxon>Acetobacterales</taxon>
        <taxon>Roseomonadaceae</taxon>
        <taxon>Humitalea</taxon>
    </lineage>
</organism>
<dbReference type="SUPFAM" id="SSF56281">
    <property type="entry name" value="Metallo-hydrolase/oxidoreductase"/>
    <property type="match status" value="1"/>
</dbReference>
<sequence>MSNPPHSVLDQLLALPVSGEAFLLRRRGHAVLVDGGWKKDKVAAVIGAHIPALRTLDIVVCTHGDGDHAGGLPELLRRWPGRIGQVWLPGRWVEVVPELMKDPKGFVDNLVQQLDTIIRDNAPDPIVQSQLDRSGDFQGSAFPEIPQRQEDAPRDPESDEPEVAEADGWFGEVWDDREINLDATEPTEDLPWFAELRDAKGLATEKVASAALQSARARIGYRKKKRRITASTASAWLGMIDTVEAIRGIAAAAIARRLRVRWFDYQSFASTRRPNGGVRGFLEPINAREQPPEPLTLSFLMRLTIINRQSLVFFAPPKLSRLGVLFCGDSPLGDGRRFGQSFLRHTARPTLPIVATAPHHGAETNRSAYDHMRKWADVVVLLRAGGDSDQPGATFRSLGWPFKVCATCPRSGRAPHLAGVAGPGPHPWFPSAIIVGMPCGCT</sequence>
<feature type="compositionally biased region" description="Basic and acidic residues" evidence="1">
    <location>
        <begin position="147"/>
        <end position="156"/>
    </location>
</feature>
<evidence type="ECO:0000313" key="3">
    <source>
        <dbReference type="EMBL" id="PZW41847.1"/>
    </source>
</evidence>
<dbReference type="PANTHER" id="PTHR30619">
    <property type="entry name" value="DNA INTERNALIZATION/COMPETENCE PROTEIN COMEC/REC2"/>
    <property type="match status" value="1"/>
</dbReference>
<accession>A0A2W7IQX1</accession>
<evidence type="ECO:0000259" key="2">
    <source>
        <dbReference type="Pfam" id="PF00753"/>
    </source>
</evidence>
<gene>
    <name evidence="3" type="ORF">C8P66_12037</name>
</gene>
<protein>
    <submittedName>
        <fullName evidence="3">Metallo-beta-lactamase superfamily protein</fullName>
    </submittedName>
</protein>
<dbReference type="Gene3D" id="3.60.15.10">
    <property type="entry name" value="Ribonuclease Z/Hydroxyacylglutathione hydrolase-like"/>
    <property type="match status" value="1"/>
</dbReference>
<proteinExistence type="predicted"/>
<evidence type="ECO:0000313" key="4">
    <source>
        <dbReference type="Proteomes" id="UP000249688"/>
    </source>
</evidence>